<dbReference type="RefSeq" id="WP_184866818.1">
    <property type="nucleotide sequence ID" value="NZ_BAAAWY010000009.1"/>
</dbReference>
<proteinExistence type="predicted"/>
<accession>A0A7W9KLY1</accession>
<dbReference type="EMBL" id="JACHIR010000001">
    <property type="protein sequence ID" value="MBB5894976.1"/>
    <property type="molecule type" value="Genomic_DNA"/>
</dbReference>
<dbReference type="Proteomes" id="UP000585638">
    <property type="component" value="Unassembled WGS sequence"/>
</dbReference>
<dbReference type="AlphaFoldDB" id="A0A7W9KLY1"/>
<gene>
    <name evidence="2" type="ORF">BJ998_006172</name>
</gene>
<reference evidence="2 3" key="1">
    <citation type="submission" date="2020-08" db="EMBL/GenBank/DDBJ databases">
        <title>Sequencing the genomes of 1000 actinobacteria strains.</title>
        <authorList>
            <person name="Klenk H.-P."/>
        </authorList>
    </citation>
    <scope>NUCLEOTIDE SEQUENCE [LARGE SCALE GENOMIC DNA]</scope>
    <source>
        <strain evidence="2 3">DSM 43851</strain>
    </source>
</reference>
<keyword evidence="1" id="KW-0812">Transmembrane</keyword>
<evidence type="ECO:0000313" key="2">
    <source>
        <dbReference type="EMBL" id="MBB5894976.1"/>
    </source>
</evidence>
<keyword evidence="1" id="KW-1133">Transmembrane helix</keyword>
<organism evidence="2 3">
    <name type="scientific">Kutzneria kofuensis</name>
    <dbReference type="NCBI Taxonomy" id="103725"/>
    <lineage>
        <taxon>Bacteria</taxon>
        <taxon>Bacillati</taxon>
        <taxon>Actinomycetota</taxon>
        <taxon>Actinomycetes</taxon>
        <taxon>Pseudonocardiales</taxon>
        <taxon>Pseudonocardiaceae</taxon>
        <taxon>Kutzneria</taxon>
    </lineage>
</organism>
<protein>
    <submittedName>
        <fullName evidence="2">Uncharacterized protein</fullName>
    </submittedName>
</protein>
<feature type="transmembrane region" description="Helical" evidence="1">
    <location>
        <begin position="37"/>
        <end position="60"/>
    </location>
</feature>
<name>A0A7W9KLY1_9PSEU</name>
<keyword evidence="1" id="KW-0472">Membrane</keyword>
<feature type="transmembrane region" description="Helical" evidence="1">
    <location>
        <begin position="12"/>
        <end position="31"/>
    </location>
</feature>
<keyword evidence="3" id="KW-1185">Reference proteome</keyword>
<sequence>MTKELRTSCLRVAIALLLIAASIVVYVTQPANTEQLVLQGIVFVCAFGMLAQGVTGVIAARRR</sequence>
<evidence type="ECO:0000313" key="3">
    <source>
        <dbReference type="Proteomes" id="UP000585638"/>
    </source>
</evidence>
<evidence type="ECO:0000256" key="1">
    <source>
        <dbReference type="SAM" id="Phobius"/>
    </source>
</evidence>
<comment type="caution">
    <text evidence="2">The sequence shown here is derived from an EMBL/GenBank/DDBJ whole genome shotgun (WGS) entry which is preliminary data.</text>
</comment>